<dbReference type="PANTHER" id="PTHR47331">
    <property type="entry name" value="PHD-TYPE DOMAIN-CONTAINING PROTEIN"/>
    <property type="match status" value="1"/>
</dbReference>
<dbReference type="InterPro" id="IPR036397">
    <property type="entry name" value="RNaseH_sf"/>
</dbReference>
<organism evidence="3 4">
    <name type="scientific">Hyalella azteca</name>
    <name type="common">Amphipod</name>
    <dbReference type="NCBI Taxonomy" id="294128"/>
    <lineage>
        <taxon>Eukaryota</taxon>
        <taxon>Metazoa</taxon>
        <taxon>Ecdysozoa</taxon>
        <taxon>Arthropoda</taxon>
        <taxon>Crustacea</taxon>
        <taxon>Multicrustacea</taxon>
        <taxon>Malacostraca</taxon>
        <taxon>Eumalacostraca</taxon>
        <taxon>Peracarida</taxon>
        <taxon>Amphipoda</taxon>
        <taxon>Senticaudata</taxon>
        <taxon>Talitrida</taxon>
        <taxon>Talitroidea</taxon>
        <taxon>Hyalellidae</taxon>
        <taxon>Hyalella</taxon>
    </lineage>
</organism>
<gene>
    <name evidence="4" type="primary">LOC125178077</name>
</gene>
<dbReference type="Pfam" id="PF18701">
    <property type="entry name" value="DUF5641"/>
    <property type="match status" value="1"/>
</dbReference>
<reference evidence="4" key="1">
    <citation type="submission" date="2025-08" db="UniProtKB">
        <authorList>
            <consortium name="RefSeq"/>
        </authorList>
    </citation>
    <scope>IDENTIFICATION</scope>
    <source>
        <tissue evidence="4">Whole organism</tissue>
    </source>
</reference>
<evidence type="ECO:0000256" key="1">
    <source>
        <dbReference type="SAM" id="MobiDB-lite"/>
    </source>
</evidence>
<dbReference type="RefSeq" id="XP_047736973.1">
    <property type="nucleotide sequence ID" value="XM_047881017.1"/>
</dbReference>
<dbReference type="GeneID" id="125178077"/>
<dbReference type="OrthoDB" id="6379170at2759"/>
<dbReference type="KEGG" id="hazt:125178077"/>
<dbReference type="InterPro" id="IPR001584">
    <property type="entry name" value="Integrase_cat-core"/>
</dbReference>
<name>A0A979FJ07_HYAAZ</name>
<dbReference type="Proteomes" id="UP000694843">
    <property type="component" value="Unplaced"/>
</dbReference>
<keyword evidence="3" id="KW-1185">Reference proteome</keyword>
<dbReference type="InterPro" id="IPR040676">
    <property type="entry name" value="DUF5641"/>
</dbReference>
<feature type="region of interest" description="Disordered" evidence="1">
    <location>
        <begin position="375"/>
        <end position="405"/>
    </location>
</feature>
<evidence type="ECO:0000313" key="4">
    <source>
        <dbReference type="RefSeq" id="XP_047736973.1"/>
    </source>
</evidence>
<evidence type="ECO:0000259" key="2">
    <source>
        <dbReference type="PROSITE" id="PS50994"/>
    </source>
</evidence>
<protein>
    <submittedName>
        <fullName evidence="4">Uncharacterized protein LOC125178077</fullName>
    </submittedName>
</protein>
<proteinExistence type="predicted"/>
<dbReference type="Gene3D" id="3.30.420.10">
    <property type="entry name" value="Ribonuclease H-like superfamily/Ribonuclease H"/>
    <property type="match status" value="1"/>
</dbReference>
<sequence length="417" mass="47729">MCKHMGTASTLNTLRNQGFWLPKARPIIKRILKQCILCTKFNVLAYRLPPPTDYHADRVNLIRPFENVGVDFTGHFYVKFGDDSIKMYLIIFTCLNIRAIHLELVKDMSVSSFLPAFVRFTNRFGFPRTLYSDTAPSFTQAADFLKKSFSDDHVSEVLARNKVRHIKIPLYSAWYGSAWERLIRVVKNCLFKAVGRSKMEYFSFLTVLSDVQEAVNSRPLTYRDSADASNQIISPNSFLKVCSTSNLSFGSVAGGELIKPTQKTVLKTLEIRENTLARFVELWYEEYLVSLWETDRACAQPTWSDRIKKDDLVLISSPIKPRPLWSMGRVVQLFKSQDGRTRSAGVLRPDRSLGEYAISLLYPLEINAFNIASHQQEDNSSDGEDKAKTPTSLITQDSRRPKRRATEKALFKMRNCF</sequence>
<dbReference type="OMA" id="EINAFNI"/>
<dbReference type="SUPFAM" id="SSF53098">
    <property type="entry name" value="Ribonuclease H-like"/>
    <property type="match status" value="1"/>
</dbReference>
<dbReference type="InterPro" id="IPR012337">
    <property type="entry name" value="RNaseH-like_sf"/>
</dbReference>
<dbReference type="GO" id="GO:0015074">
    <property type="term" value="P:DNA integration"/>
    <property type="evidence" value="ECO:0007669"/>
    <property type="project" value="InterPro"/>
</dbReference>
<dbReference type="PROSITE" id="PS50994">
    <property type="entry name" value="INTEGRASE"/>
    <property type="match status" value="1"/>
</dbReference>
<feature type="domain" description="Integrase catalytic" evidence="2">
    <location>
        <begin position="60"/>
        <end position="243"/>
    </location>
</feature>
<dbReference type="AlphaFoldDB" id="A0A979FJ07"/>
<accession>A0A979FJ07</accession>
<evidence type="ECO:0000313" key="3">
    <source>
        <dbReference type="Proteomes" id="UP000694843"/>
    </source>
</evidence>
<dbReference type="GO" id="GO:0003676">
    <property type="term" value="F:nucleic acid binding"/>
    <property type="evidence" value="ECO:0007669"/>
    <property type="project" value="InterPro"/>
</dbReference>